<dbReference type="eggNOG" id="KOG1325">
    <property type="taxonomic scope" value="Eukaryota"/>
</dbReference>
<keyword evidence="3" id="KW-0442">Lipid degradation</keyword>
<organism evidence="5 6">
    <name type="scientific">Pelodiscus sinensis</name>
    <name type="common">Chinese softshell turtle</name>
    <name type="synonym">Trionyx sinensis</name>
    <dbReference type="NCBI Taxonomy" id="13735"/>
    <lineage>
        <taxon>Eukaryota</taxon>
        <taxon>Metazoa</taxon>
        <taxon>Chordata</taxon>
        <taxon>Craniata</taxon>
        <taxon>Vertebrata</taxon>
        <taxon>Euteleostomi</taxon>
        <taxon>Archelosauria</taxon>
        <taxon>Testudinata</taxon>
        <taxon>Testudines</taxon>
        <taxon>Cryptodira</taxon>
        <taxon>Trionychia</taxon>
        <taxon>Trionychidae</taxon>
        <taxon>Pelodiscus</taxon>
    </lineage>
</organism>
<reference evidence="5" key="4">
    <citation type="submission" date="2025-09" db="UniProtKB">
        <authorList>
            <consortium name="Ensembl"/>
        </authorList>
    </citation>
    <scope>IDENTIFICATION</scope>
</reference>
<evidence type="ECO:0000313" key="6">
    <source>
        <dbReference type="Proteomes" id="UP000007267"/>
    </source>
</evidence>
<protein>
    <recommendedName>
        <fullName evidence="4">PLA2c domain-containing protein</fullName>
    </recommendedName>
</protein>
<dbReference type="GO" id="GO:0005829">
    <property type="term" value="C:cytosol"/>
    <property type="evidence" value="ECO:0007669"/>
    <property type="project" value="TreeGrafter"/>
</dbReference>
<sequence>MVSGFFSFPQDDVPNIAILGAGGGLRAMIALYGTLQELQTQGLLDAIMYLCGVSGSTWCMSSLYKHEDWTEKLQALVERMCTRLDKWTWNLPKATKILLEAAKDENYSLTDFWAYTAIYGMIHE</sequence>
<keyword evidence="6" id="KW-1185">Reference proteome</keyword>
<evidence type="ECO:0000256" key="2">
    <source>
        <dbReference type="ARBA" id="ARBA00023098"/>
    </source>
</evidence>
<dbReference type="InterPro" id="IPR002642">
    <property type="entry name" value="LysoPLipase_cat_dom"/>
</dbReference>
<dbReference type="Ensembl" id="ENSPSIT00000007902.1">
    <property type="protein sequence ID" value="ENSPSIP00000007861.1"/>
    <property type="gene ID" value="ENSPSIG00000007233.1"/>
</dbReference>
<dbReference type="GO" id="GO:0047498">
    <property type="term" value="F:calcium-dependent phospholipase A2 activity"/>
    <property type="evidence" value="ECO:0007669"/>
    <property type="project" value="TreeGrafter"/>
</dbReference>
<dbReference type="InterPro" id="IPR016035">
    <property type="entry name" value="Acyl_Trfase/lysoPLipase"/>
</dbReference>
<evidence type="ECO:0000313" key="5">
    <source>
        <dbReference type="Ensembl" id="ENSPSIP00000007861.1"/>
    </source>
</evidence>
<accession>K7FIK1</accession>
<keyword evidence="1 3" id="KW-0378">Hydrolase</keyword>
<dbReference type="HOGENOM" id="CLU_131858_0_0_1"/>
<dbReference type="GO" id="GO:0005635">
    <property type="term" value="C:nuclear envelope"/>
    <property type="evidence" value="ECO:0007669"/>
    <property type="project" value="TreeGrafter"/>
</dbReference>
<evidence type="ECO:0000259" key="4">
    <source>
        <dbReference type="PROSITE" id="PS51210"/>
    </source>
</evidence>
<reference evidence="5" key="3">
    <citation type="submission" date="2025-08" db="UniProtKB">
        <authorList>
            <consortium name="Ensembl"/>
        </authorList>
    </citation>
    <scope>IDENTIFICATION</scope>
</reference>
<evidence type="ECO:0000256" key="3">
    <source>
        <dbReference type="PROSITE-ProRule" id="PRU00555"/>
    </source>
</evidence>
<dbReference type="GO" id="GO:0005509">
    <property type="term" value="F:calcium ion binding"/>
    <property type="evidence" value="ECO:0007669"/>
    <property type="project" value="TreeGrafter"/>
</dbReference>
<keyword evidence="2 3" id="KW-0443">Lipid metabolism</keyword>
<feature type="domain" description="PLA2c" evidence="4">
    <location>
        <begin position="1"/>
        <end position="124"/>
    </location>
</feature>
<name>K7FIK1_PELSI</name>
<proteinExistence type="predicted"/>
<dbReference type="GeneTree" id="ENSGT01030000234606"/>
<dbReference type="SUPFAM" id="SSF52151">
    <property type="entry name" value="FabD/lysophospholipase-like"/>
    <property type="match status" value="1"/>
</dbReference>
<reference evidence="6" key="1">
    <citation type="submission" date="2011-10" db="EMBL/GenBank/DDBJ databases">
        <authorList>
            <consortium name="Soft-shell Turtle Genome Consortium"/>
        </authorList>
    </citation>
    <scope>NUCLEOTIDE SEQUENCE [LARGE SCALE GENOMIC DNA]</scope>
    <source>
        <strain evidence="6">Daiwa-1</strain>
    </source>
</reference>
<reference evidence="6" key="2">
    <citation type="journal article" date="2013" name="Nat. Genet.">
        <title>The draft genomes of soft-shell turtle and green sea turtle yield insights into the development and evolution of the turtle-specific body plan.</title>
        <authorList>
            <person name="Wang Z."/>
            <person name="Pascual-Anaya J."/>
            <person name="Zadissa A."/>
            <person name="Li W."/>
            <person name="Niimura Y."/>
            <person name="Huang Z."/>
            <person name="Li C."/>
            <person name="White S."/>
            <person name="Xiong Z."/>
            <person name="Fang D."/>
            <person name="Wang B."/>
            <person name="Ming Y."/>
            <person name="Chen Y."/>
            <person name="Zheng Y."/>
            <person name="Kuraku S."/>
            <person name="Pignatelli M."/>
            <person name="Herrero J."/>
            <person name="Beal K."/>
            <person name="Nozawa M."/>
            <person name="Li Q."/>
            <person name="Wang J."/>
            <person name="Zhang H."/>
            <person name="Yu L."/>
            <person name="Shigenobu S."/>
            <person name="Wang J."/>
            <person name="Liu J."/>
            <person name="Flicek P."/>
            <person name="Searle S."/>
            <person name="Wang J."/>
            <person name="Kuratani S."/>
            <person name="Yin Y."/>
            <person name="Aken B."/>
            <person name="Zhang G."/>
            <person name="Irie N."/>
        </authorList>
    </citation>
    <scope>NUCLEOTIDE SEQUENCE [LARGE SCALE GENOMIC DNA]</scope>
    <source>
        <strain evidence="6">Daiwa-1</strain>
    </source>
</reference>
<dbReference type="Pfam" id="PF01735">
    <property type="entry name" value="PLA2_B"/>
    <property type="match status" value="1"/>
</dbReference>
<dbReference type="Gene3D" id="3.40.1090.10">
    <property type="entry name" value="Cytosolic phospholipase A2 catalytic domain"/>
    <property type="match status" value="1"/>
</dbReference>
<dbReference type="Proteomes" id="UP000007267">
    <property type="component" value="Unassembled WGS sequence"/>
</dbReference>
<dbReference type="AlphaFoldDB" id="K7FIK1"/>
<dbReference type="PANTHER" id="PTHR10728:SF39">
    <property type="entry name" value="CYTOSOLIC PHOSPHOLIPASE A2 GAMMA"/>
    <property type="match status" value="1"/>
</dbReference>
<dbReference type="PROSITE" id="PS51210">
    <property type="entry name" value="PLA2C"/>
    <property type="match status" value="1"/>
</dbReference>
<dbReference type="EMBL" id="AGCU01130458">
    <property type="status" value="NOT_ANNOTATED_CDS"/>
    <property type="molecule type" value="Genomic_DNA"/>
</dbReference>
<dbReference type="GO" id="GO:0005654">
    <property type="term" value="C:nucleoplasm"/>
    <property type="evidence" value="ECO:0007669"/>
    <property type="project" value="TreeGrafter"/>
</dbReference>
<dbReference type="PANTHER" id="PTHR10728">
    <property type="entry name" value="CYTOSOLIC PHOSPHOLIPASE A2"/>
    <property type="match status" value="1"/>
</dbReference>
<dbReference type="GO" id="GO:0005544">
    <property type="term" value="F:calcium-dependent phospholipid binding"/>
    <property type="evidence" value="ECO:0007669"/>
    <property type="project" value="TreeGrafter"/>
</dbReference>
<dbReference type="GO" id="GO:0046475">
    <property type="term" value="P:glycerophospholipid catabolic process"/>
    <property type="evidence" value="ECO:0007669"/>
    <property type="project" value="TreeGrafter"/>
</dbReference>
<evidence type="ECO:0000256" key="1">
    <source>
        <dbReference type="ARBA" id="ARBA00022801"/>
    </source>
</evidence>
<dbReference type="OMA" id="YIMLHEV"/>